<evidence type="ECO:0000256" key="1">
    <source>
        <dbReference type="SAM" id="MobiDB-lite"/>
    </source>
</evidence>
<dbReference type="EMBL" id="CP049216">
    <property type="protein sequence ID" value="QTG12403.1"/>
    <property type="molecule type" value="Genomic_DNA"/>
</dbReference>
<dbReference type="Proteomes" id="UP000663946">
    <property type="component" value="Chromosome 1"/>
</dbReference>
<dbReference type="AlphaFoldDB" id="A0AAJ4T937"/>
<name>A0AAJ4T937_AGRTU</name>
<sequence>MFGTVDNTQRASWARVAIDAFIKATRTDEGDAISDLLCNLMHYCAESEADFLAELNRAALHFQAETEIEENDDADPAAMAENPHHYQRHDGMAD</sequence>
<protein>
    <submittedName>
        <fullName evidence="2">Uncharacterized protein</fullName>
    </submittedName>
</protein>
<evidence type="ECO:0000313" key="3">
    <source>
        <dbReference type="Proteomes" id="UP000663946"/>
    </source>
</evidence>
<feature type="region of interest" description="Disordered" evidence="1">
    <location>
        <begin position="69"/>
        <end position="94"/>
    </location>
</feature>
<feature type="compositionally biased region" description="Basic and acidic residues" evidence="1">
    <location>
        <begin position="82"/>
        <end position="94"/>
    </location>
</feature>
<organism evidence="2 3">
    <name type="scientific">Agrobacterium tumefaciens</name>
    <dbReference type="NCBI Taxonomy" id="358"/>
    <lineage>
        <taxon>Bacteria</taxon>
        <taxon>Pseudomonadati</taxon>
        <taxon>Pseudomonadota</taxon>
        <taxon>Alphaproteobacteria</taxon>
        <taxon>Hyphomicrobiales</taxon>
        <taxon>Rhizobiaceae</taxon>
        <taxon>Rhizobium/Agrobacterium group</taxon>
        <taxon>Agrobacterium</taxon>
        <taxon>Agrobacterium tumefaciens complex</taxon>
    </lineage>
</organism>
<accession>A0AAJ4T937</accession>
<gene>
    <name evidence="2" type="ORF">G6M86_03710</name>
</gene>
<dbReference type="RefSeq" id="WP_333721875.1">
    <property type="nucleotide sequence ID" value="NZ_CP049216.1"/>
</dbReference>
<evidence type="ECO:0000313" key="2">
    <source>
        <dbReference type="EMBL" id="QTG12403.1"/>
    </source>
</evidence>
<proteinExistence type="predicted"/>
<reference evidence="2" key="1">
    <citation type="submission" date="2020-02" db="EMBL/GenBank/DDBJ databases">
        <title>Unexpected conservation and global transmission of agrobacterial virulence plasmids.</title>
        <authorList>
            <person name="Weisberg A.J."/>
            <person name="Davis E.W. II"/>
            <person name="Tabima J.R."/>
            <person name="Belcher M.S."/>
            <person name="Miller M."/>
            <person name="Kuo C.-H."/>
            <person name="Loper J.E."/>
            <person name="Grunwald N.J."/>
            <person name="Putnam M.L."/>
            <person name="Chang J.H."/>
        </authorList>
    </citation>
    <scope>NUCLEOTIDE SEQUENCE</scope>
    <source>
        <strain evidence="2">Q15/94</strain>
    </source>
</reference>